<reference evidence="1" key="1">
    <citation type="submission" date="2019-10" db="EMBL/GenBank/DDBJ databases">
        <authorList>
            <person name="Zhang R."/>
            <person name="Pan Y."/>
            <person name="Wang J."/>
            <person name="Ma R."/>
            <person name="Yu S."/>
        </authorList>
    </citation>
    <scope>NUCLEOTIDE SEQUENCE</scope>
    <source>
        <strain evidence="1">LA-IB0</strain>
        <tissue evidence="1">Leaf</tissue>
    </source>
</reference>
<dbReference type="EMBL" id="WHWC01000005">
    <property type="protein sequence ID" value="KAG8382143.1"/>
    <property type="molecule type" value="Genomic_DNA"/>
</dbReference>
<keyword evidence="2" id="KW-1185">Reference proteome</keyword>
<sequence>MGLCRKSGLENRFEYHQNHFLNDPALKRLTTGGRGDRRGCEWGGQFLGGKELISSSKFLRFCDEYGNFERPRYGTEEEEELDPNSVRDRLVDLEARVQKTEALLGQPLETPMLDVVNVEISVLKRVTGNAVSDDGVASFKLRVARVSDVETVSMKNDVAASRRKIDTWEALDKELKEQFPCAICLGLYGSPCESRGIQGRCWAQAKLRRQCVKDLLSTFADVDSLVDFNGIEVQCSKNKQKDTGREVDKIQAKLNALIADTDKGFDDGDEVEHFGGIQLVNTMQVLNG</sequence>
<dbReference type="Proteomes" id="UP000826271">
    <property type="component" value="Unassembled WGS sequence"/>
</dbReference>
<organism evidence="1 2">
    <name type="scientific">Buddleja alternifolia</name>
    <dbReference type="NCBI Taxonomy" id="168488"/>
    <lineage>
        <taxon>Eukaryota</taxon>
        <taxon>Viridiplantae</taxon>
        <taxon>Streptophyta</taxon>
        <taxon>Embryophyta</taxon>
        <taxon>Tracheophyta</taxon>
        <taxon>Spermatophyta</taxon>
        <taxon>Magnoliopsida</taxon>
        <taxon>eudicotyledons</taxon>
        <taxon>Gunneridae</taxon>
        <taxon>Pentapetalae</taxon>
        <taxon>asterids</taxon>
        <taxon>lamiids</taxon>
        <taxon>Lamiales</taxon>
        <taxon>Scrophulariaceae</taxon>
        <taxon>Buddlejeae</taxon>
        <taxon>Buddleja</taxon>
    </lineage>
</organism>
<dbReference type="AlphaFoldDB" id="A0AAV6XI59"/>
<gene>
    <name evidence="1" type="ORF">BUALT_Bualt05G0046000</name>
</gene>
<protein>
    <submittedName>
        <fullName evidence="1">Uncharacterized protein</fullName>
    </submittedName>
</protein>
<evidence type="ECO:0000313" key="1">
    <source>
        <dbReference type="EMBL" id="KAG8382143.1"/>
    </source>
</evidence>
<evidence type="ECO:0000313" key="2">
    <source>
        <dbReference type="Proteomes" id="UP000826271"/>
    </source>
</evidence>
<comment type="caution">
    <text evidence="1">The sequence shown here is derived from an EMBL/GenBank/DDBJ whole genome shotgun (WGS) entry which is preliminary data.</text>
</comment>
<proteinExistence type="predicted"/>
<accession>A0AAV6XI59</accession>
<name>A0AAV6XI59_9LAMI</name>